<organism evidence="1 2">
    <name type="scientific">Candidatus Mediterraneibacter stercoravium</name>
    <dbReference type="NCBI Taxonomy" id="2838685"/>
    <lineage>
        <taxon>Bacteria</taxon>
        <taxon>Bacillati</taxon>
        <taxon>Bacillota</taxon>
        <taxon>Clostridia</taxon>
        <taxon>Lachnospirales</taxon>
        <taxon>Lachnospiraceae</taxon>
        <taxon>Mediterraneibacter</taxon>
    </lineage>
</organism>
<name>A0A9D2G8B1_9FIRM</name>
<proteinExistence type="predicted"/>
<evidence type="ECO:0000313" key="2">
    <source>
        <dbReference type="Proteomes" id="UP000824116"/>
    </source>
</evidence>
<dbReference type="EMBL" id="DXAY01000054">
    <property type="protein sequence ID" value="HIZ74086.1"/>
    <property type="molecule type" value="Genomic_DNA"/>
</dbReference>
<evidence type="ECO:0000313" key="1">
    <source>
        <dbReference type="EMBL" id="HIZ74086.1"/>
    </source>
</evidence>
<comment type="caution">
    <text evidence="1">The sequence shown here is derived from an EMBL/GenBank/DDBJ whole genome shotgun (WGS) entry which is preliminary data.</text>
</comment>
<dbReference type="SUPFAM" id="SSF48452">
    <property type="entry name" value="TPR-like"/>
    <property type="match status" value="1"/>
</dbReference>
<sequence>MNKQWKKFDRLTETCYSDMARGITDINNWNECYNLLKEIISDGRAENPDFAKELYQLDDETDYQHDVQGWIEDYLDELGMHEMYAELEEVCRKLLELFDWKEEYPSYFRFQLASALGNQGRSEEAVKYCEEWEADEDGNPLAAASLIYSKIKVKDLEGAEAVVRRYISDDTVCSEDNDILFTAAFRLYKENGNREMEKKMNDALNMYDKELEEYFLGLEDEELPF</sequence>
<accession>A0A9D2G8B1</accession>
<dbReference type="Gene3D" id="1.25.40.10">
    <property type="entry name" value="Tetratricopeptide repeat domain"/>
    <property type="match status" value="1"/>
</dbReference>
<reference evidence="1" key="2">
    <citation type="submission" date="2021-04" db="EMBL/GenBank/DDBJ databases">
        <authorList>
            <person name="Gilroy R."/>
        </authorList>
    </citation>
    <scope>NUCLEOTIDE SEQUENCE</scope>
    <source>
        <strain evidence="1">CHK196-3914</strain>
    </source>
</reference>
<dbReference type="Proteomes" id="UP000824116">
    <property type="component" value="Unassembled WGS sequence"/>
</dbReference>
<reference evidence="1" key="1">
    <citation type="journal article" date="2021" name="PeerJ">
        <title>Extensive microbial diversity within the chicken gut microbiome revealed by metagenomics and culture.</title>
        <authorList>
            <person name="Gilroy R."/>
            <person name="Ravi A."/>
            <person name="Getino M."/>
            <person name="Pursley I."/>
            <person name="Horton D.L."/>
            <person name="Alikhan N.F."/>
            <person name="Baker D."/>
            <person name="Gharbi K."/>
            <person name="Hall N."/>
            <person name="Watson M."/>
            <person name="Adriaenssens E.M."/>
            <person name="Foster-Nyarko E."/>
            <person name="Jarju S."/>
            <person name="Secka A."/>
            <person name="Antonio M."/>
            <person name="Oren A."/>
            <person name="Chaudhuri R.R."/>
            <person name="La Ragione R."/>
            <person name="Hildebrand F."/>
            <person name="Pallen M.J."/>
        </authorList>
    </citation>
    <scope>NUCLEOTIDE SEQUENCE</scope>
    <source>
        <strain evidence="1">CHK196-3914</strain>
    </source>
</reference>
<protein>
    <recommendedName>
        <fullName evidence="3">Tetratricopeptide repeat protein</fullName>
    </recommendedName>
</protein>
<dbReference type="InterPro" id="IPR011990">
    <property type="entry name" value="TPR-like_helical_dom_sf"/>
</dbReference>
<evidence type="ECO:0008006" key="3">
    <source>
        <dbReference type="Google" id="ProtNLM"/>
    </source>
</evidence>
<dbReference type="AlphaFoldDB" id="A0A9D2G8B1"/>
<gene>
    <name evidence="1" type="ORF">H9723_02415</name>
</gene>